<dbReference type="RefSeq" id="WP_095074930.1">
    <property type="nucleotide sequence ID" value="NZ_LT899436.1"/>
</dbReference>
<dbReference type="OrthoDB" id="1203184at2"/>
<accession>A0A238UH72</accession>
<proteinExistence type="predicted"/>
<dbReference type="EMBL" id="LT899436">
    <property type="protein sequence ID" value="SNR17744.1"/>
    <property type="molecule type" value="Genomic_DNA"/>
</dbReference>
<dbReference type="Proteomes" id="UP000215214">
    <property type="component" value="Chromosome TJEJU"/>
</dbReference>
<sequence length="110" mass="12441">MKKLVTLIVVTLINFSAFANTEKPTRKTVKADLRTEIVKLLGKADFDYTRNISTNIEFTINNKGEIIVLTVDTDDINVNSYVKNKLNYKVVTSEAKVIGQTYKMPLTILK</sequence>
<evidence type="ECO:0000313" key="2">
    <source>
        <dbReference type="EMBL" id="SNR17744.1"/>
    </source>
</evidence>
<evidence type="ECO:0000313" key="3">
    <source>
        <dbReference type="Proteomes" id="UP000215214"/>
    </source>
</evidence>
<feature type="signal peptide" evidence="1">
    <location>
        <begin position="1"/>
        <end position="19"/>
    </location>
</feature>
<dbReference type="KEGG" id="tje:TJEJU_4125"/>
<evidence type="ECO:0000256" key="1">
    <source>
        <dbReference type="SAM" id="SignalP"/>
    </source>
</evidence>
<keyword evidence="3" id="KW-1185">Reference proteome</keyword>
<feature type="chain" id="PRO_5012692268" evidence="1">
    <location>
        <begin position="20"/>
        <end position="110"/>
    </location>
</feature>
<reference evidence="2 3" key="1">
    <citation type="submission" date="2017-07" db="EMBL/GenBank/DDBJ databases">
        <authorList>
            <person name="Sun Z.S."/>
            <person name="Albrecht U."/>
            <person name="Echele G."/>
            <person name="Lee C.C."/>
        </authorList>
    </citation>
    <scope>NUCLEOTIDE SEQUENCE [LARGE SCALE GENOMIC DNA]</scope>
    <source>
        <strain evidence="3">type strain: KCTC 22618</strain>
    </source>
</reference>
<name>A0A238UH72_9FLAO</name>
<keyword evidence="1" id="KW-0732">Signal</keyword>
<protein>
    <submittedName>
        <fullName evidence="2">Uncharacterized protein</fullName>
    </submittedName>
</protein>
<dbReference type="AlphaFoldDB" id="A0A238UH72"/>
<organism evidence="2 3">
    <name type="scientific">Tenacibaculum jejuense</name>
    <dbReference type="NCBI Taxonomy" id="584609"/>
    <lineage>
        <taxon>Bacteria</taxon>
        <taxon>Pseudomonadati</taxon>
        <taxon>Bacteroidota</taxon>
        <taxon>Flavobacteriia</taxon>
        <taxon>Flavobacteriales</taxon>
        <taxon>Flavobacteriaceae</taxon>
        <taxon>Tenacibaculum</taxon>
    </lineage>
</organism>
<gene>
    <name evidence="2" type="ORF">TJEJU_4125</name>
</gene>